<comment type="caution">
    <text evidence="2">The sequence shown here is derived from an EMBL/GenBank/DDBJ whole genome shotgun (WGS) entry which is preliminary data.</text>
</comment>
<accession>A0A7U9PV12</accession>
<gene>
    <name evidence="2" type="ORF">OEIGOIKO_00395</name>
</gene>
<evidence type="ECO:0000313" key="3">
    <source>
        <dbReference type="Proteomes" id="UP000287830"/>
    </source>
</evidence>
<name>A0A7U9PV12_9ACTN</name>
<protein>
    <submittedName>
        <fullName evidence="2">Uncharacterized protein</fullName>
    </submittedName>
</protein>
<reference evidence="2 3" key="1">
    <citation type="submission" date="2018-11" db="EMBL/GenBank/DDBJ databases">
        <title>Whole genome sequence of Streptomyces chrestomyceticus NBRC 13444(T).</title>
        <authorList>
            <person name="Komaki H."/>
            <person name="Tamura T."/>
        </authorList>
    </citation>
    <scope>NUCLEOTIDE SEQUENCE [LARGE SCALE GENOMIC DNA]</scope>
    <source>
        <strain evidence="2 3">NBRC 13444</strain>
    </source>
</reference>
<organism evidence="2 3">
    <name type="scientific">Streptomyces chrestomyceticus JCM 4735</name>
    <dbReference type="NCBI Taxonomy" id="1306181"/>
    <lineage>
        <taxon>Bacteria</taxon>
        <taxon>Bacillati</taxon>
        <taxon>Actinomycetota</taxon>
        <taxon>Actinomycetes</taxon>
        <taxon>Kitasatosporales</taxon>
        <taxon>Streptomycetaceae</taxon>
        <taxon>Streptomyces</taxon>
    </lineage>
</organism>
<dbReference type="EMBL" id="BHZC01000001">
    <property type="protein sequence ID" value="GCD32678.1"/>
    <property type="molecule type" value="Genomic_DNA"/>
</dbReference>
<feature type="region of interest" description="Disordered" evidence="1">
    <location>
        <begin position="83"/>
        <end position="104"/>
    </location>
</feature>
<evidence type="ECO:0000256" key="1">
    <source>
        <dbReference type="SAM" id="MobiDB-lite"/>
    </source>
</evidence>
<evidence type="ECO:0000313" key="2">
    <source>
        <dbReference type="EMBL" id="GCD32678.1"/>
    </source>
</evidence>
<sequence>MPFSRIAKASSGMRTASVVISGTSVSVASITSPRITTLETVPSPGRCRSGIHSSRISTPETIVTVPIDRPVWREMPWLRTLHGSRPSPARNCRPMLRPYRTSPV</sequence>
<proteinExistence type="predicted"/>
<dbReference type="AlphaFoldDB" id="A0A7U9PV12"/>
<dbReference type="Proteomes" id="UP000287830">
    <property type="component" value="Unassembled WGS sequence"/>
</dbReference>